<dbReference type="InterPro" id="IPR050765">
    <property type="entry name" value="Riboflavin_Biosynth_HTPR"/>
</dbReference>
<organism evidence="2 3">
    <name type="scientific">Actinoalloteichus hymeniacidonis</name>
    <dbReference type="NCBI Taxonomy" id="340345"/>
    <lineage>
        <taxon>Bacteria</taxon>
        <taxon>Bacillati</taxon>
        <taxon>Actinomycetota</taxon>
        <taxon>Actinomycetes</taxon>
        <taxon>Pseudonocardiales</taxon>
        <taxon>Pseudonocardiaceae</taxon>
        <taxon>Actinoalloteichus</taxon>
    </lineage>
</organism>
<dbReference type="GO" id="GO:0009231">
    <property type="term" value="P:riboflavin biosynthetic process"/>
    <property type="evidence" value="ECO:0007669"/>
    <property type="project" value="InterPro"/>
</dbReference>
<dbReference type="AlphaFoldDB" id="A0AAC9HUC0"/>
<dbReference type="PANTHER" id="PTHR38011:SF12">
    <property type="entry name" value="BIFUNCTIONAL DEAMINASE-REDUCTASE DOMAIN PROTEIN"/>
    <property type="match status" value="1"/>
</dbReference>
<protein>
    <submittedName>
        <fullName evidence="2">Dihydrofolate reductase</fullName>
    </submittedName>
</protein>
<keyword evidence="3" id="KW-1185">Reference proteome</keyword>
<dbReference type="InterPro" id="IPR024072">
    <property type="entry name" value="DHFR-like_dom_sf"/>
</dbReference>
<dbReference type="RefSeq" id="WP_069850912.1">
    <property type="nucleotide sequence ID" value="NZ_CP014859.1"/>
</dbReference>
<evidence type="ECO:0000259" key="1">
    <source>
        <dbReference type="Pfam" id="PF01872"/>
    </source>
</evidence>
<feature type="domain" description="Bacterial bifunctional deaminase-reductase C-terminal" evidence="1">
    <location>
        <begin position="118"/>
        <end position="167"/>
    </location>
</feature>
<dbReference type="Gene3D" id="3.40.430.10">
    <property type="entry name" value="Dihydrofolate Reductase, subunit A"/>
    <property type="match status" value="1"/>
</dbReference>
<dbReference type="InterPro" id="IPR002734">
    <property type="entry name" value="RibDG_C"/>
</dbReference>
<accession>A0AAC9HUC0</accession>
<name>A0AAC9HUC0_9PSEU</name>
<proteinExistence type="predicted"/>
<dbReference type="Proteomes" id="UP000095210">
    <property type="component" value="Chromosome"/>
</dbReference>
<dbReference type="Pfam" id="PF01872">
    <property type="entry name" value="RibD_C"/>
    <property type="match status" value="2"/>
</dbReference>
<dbReference type="KEGG" id="ahm:TL08_19320"/>
<dbReference type="SUPFAM" id="SSF53597">
    <property type="entry name" value="Dihydrofolate reductase-like"/>
    <property type="match status" value="1"/>
</dbReference>
<evidence type="ECO:0000313" key="2">
    <source>
        <dbReference type="EMBL" id="AOS64655.1"/>
    </source>
</evidence>
<dbReference type="PANTHER" id="PTHR38011">
    <property type="entry name" value="DIHYDROFOLATE REDUCTASE FAMILY PROTEIN (AFU_ORTHOLOGUE AFUA_8G06820)"/>
    <property type="match status" value="1"/>
</dbReference>
<sequence length="180" mass="19070">MAKMLYSVSMSLDGFIAGAGGDMSWLADFTGPDPTIANLIGDVGSLLVGRNTYDGDDPNKGTEGEGEAFGGGWSGQQFVLTHRIPENSPPDIHFVDDFETAVAKSKAAAGEKYVNILGADVARQCVAAGLVDEVLVFLVPVLIGDGVRLFDHPGGTSIRLERLSVSEGPESTNLWFRVVR</sequence>
<reference evidence="3" key="1">
    <citation type="submission" date="2016-03" db="EMBL/GenBank/DDBJ databases">
        <title>Complete genome sequence of the type strain Actinoalloteichus hymeniacidonis DSM 45092.</title>
        <authorList>
            <person name="Schaffert L."/>
            <person name="Albersmeier A."/>
            <person name="Winkler A."/>
            <person name="Kalinowski J."/>
            <person name="Zotchev S."/>
            <person name="Ruckert C."/>
        </authorList>
    </citation>
    <scope>NUCLEOTIDE SEQUENCE [LARGE SCALE GENOMIC DNA]</scope>
    <source>
        <strain evidence="3">HPA177(T) (DSM 45092(T))</strain>
    </source>
</reference>
<dbReference type="EMBL" id="CP014859">
    <property type="protein sequence ID" value="AOS64655.1"/>
    <property type="molecule type" value="Genomic_DNA"/>
</dbReference>
<feature type="domain" description="Bacterial bifunctional deaminase-reductase C-terminal" evidence="1">
    <location>
        <begin position="5"/>
        <end position="113"/>
    </location>
</feature>
<dbReference type="GO" id="GO:0008703">
    <property type="term" value="F:5-amino-6-(5-phosphoribosylamino)uracil reductase activity"/>
    <property type="evidence" value="ECO:0007669"/>
    <property type="project" value="InterPro"/>
</dbReference>
<gene>
    <name evidence="2" type="ORF">TL08_19320</name>
</gene>
<evidence type="ECO:0000313" key="3">
    <source>
        <dbReference type="Proteomes" id="UP000095210"/>
    </source>
</evidence>